<evidence type="ECO:0000313" key="2">
    <source>
        <dbReference type="Proteomes" id="UP000254209"/>
    </source>
</evidence>
<protein>
    <recommendedName>
        <fullName evidence="3">Lipoprotein</fullName>
    </recommendedName>
</protein>
<dbReference type="EMBL" id="UFSO01000003">
    <property type="protein sequence ID" value="SSY80559.1"/>
    <property type="molecule type" value="Genomic_DNA"/>
</dbReference>
<organism evidence="1 2">
    <name type="scientific">Alysiella crassa</name>
    <dbReference type="NCBI Taxonomy" id="153491"/>
    <lineage>
        <taxon>Bacteria</taxon>
        <taxon>Pseudomonadati</taxon>
        <taxon>Pseudomonadota</taxon>
        <taxon>Betaproteobacteria</taxon>
        <taxon>Neisseriales</taxon>
        <taxon>Neisseriaceae</taxon>
        <taxon>Alysiella</taxon>
    </lineage>
</organism>
<sequence length="196" mass="22202">MKLAQKFMIGLSCLGLAACMAGGGYMRVFQKNVTTTFPSFKDTTLHEKERALLQEYIGDYQVQQSWGNPLEKMALAKIRLDNNKVSLSVYPKDWTVPSFKIEFEMCHIVTSDDKYIRLKKVKQHLKCYGKSSDGFGTSLEIAKPSTESTGFSPNLEMFTSILVEGRQVPINQFEYALSYQGWHDEPAPLLGLKKIK</sequence>
<proteinExistence type="predicted"/>
<dbReference type="PROSITE" id="PS51257">
    <property type="entry name" value="PROKAR_LIPOPROTEIN"/>
    <property type="match status" value="1"/>
</dbReference>
<dbReference type="OrthoDB" id="9893029at2"/>
<dbReference type="Proteomes" id="UP000254209">
    <property type="component" value="Unassembled WGS sequence"/>
</dbReference>
<name>A0A376BUG0_9NEIS</name>
<evidence type="ECO:0008006" key="3">
    <source>
        <dbReference type="Google" id="ProtNLM"/>
    </source>
</evidence>
<dbReference type="AlphaFoldDB" id="A0A376BUG0"/>
<dbReference type="STRING" id="1120980.GCA_000745955_01627"/>
<reference evidence="1 2" key="1">
    <citation type="submission" date="2018-06" db="EMBL/GenBank/DDBJ databases">
        <authorList>
            <consortium name="Pathogen Informatics"/>
            <person name="Doyle S."/>
        </authorList>
    </citation>
    <scope>NUCLEOTIDE SEQUENCE [LARGE SCALE GENOMIC DNA]</scope>
    <source>
        <strain evidence="1 2">NCTC10283</strain>
    </source>
</reference>
<gene>
    <name evidence="1" type="ORF">NCTC10283_02119</name>
</gene>
<evidence type="ECO:0000313" key="1">
    <source>
        <dbReference type="EMBL" id="SSY80559.1"/>
    </source>
</evidence>
<dbReference type="RefSeq" id="WP_034293535.1">
    <property type="nucleotide sequence ID" value="NZ_CP091519.2"/>
</dbReference>
<keyword evidence="2" id="KW-1185">Reference proteome</keyword>
<accession>A0A376BUG0</accession>